<dbReference type="STRING" id="7757.ENSPMAP00000000862"/>
<dbReference type="GeneTree" id="ENSGT00940000154393"/>
<organism evidence="1">
    <name type="scientific">Petromyzon marinus</name>
    <name type="common">Sea lamprey</name>
    <dbReference type="NCBI Taxonomy" id="7757"/>
    <lineage>
        <taxon>Eukaryota</taxon>
        <taxon>Metazoa</taxon>
        <taxon>Chordata</taxon>
        <taxon>Craniata</taxon>
        <taxon>Vertebrata</taxon>
        <taxon>Cyclostomata</taxon>
        <taxon>Hyperoartia</taxon>
        <taxon>Petromyzontiformes</taxon>
        <taxon>Petromyzontidae</taxon>
        <taxon>Petromyzon</taxon>
    </lineage>
</organism>
<dbReference type="AlphaFoldDB" id="S4R6N2"/>
<dbReference type="HOGENOM" id="CLU_1351707_0_0_1"/>
<name>S4R6N2_PETMA</name>
<dbReference type="PANTHER" id="PTHR22796:SF6">
    <property type="entry name" value="INTERFERON-INDUCED VERY LARGE GTPASE 1-RELATED"/>
    <property type="match status" value="1"/>
</dbReference>
<reference evidence="1" key="1">
    <citation type="submission" date="2025-08" db="UniProtKB">
        <authorList>
            <consortium name="Ensembl"/>
        </authorList>
    </citation>
    <scope>IDENTIFICATION</scope>
</reference>
<reference evidence="1" key="2">
    <citation type="submission" date="2025-09" db="UniProtKB">
        <authorList>
            <consortium name="Ensembl"/>
        </authorList>
    </citation>
    <scope>IDENTIFICATION</scope>
</reference>
<protein>
    <submittedName>
        <fullName evidence="1">Uncharacterized protein</fullName>
    </submittedName>
</protein>
<accession>S4R6N2</accession>
<sequence length="203" mass="23943">ENYILIDLAKNKDFKEFDEYIHHPKQHFQKYITECVEEYCKENDNEIIHDMLKSSLEGYTADITRAINKATEIVRDNEYDASSWLDVFCTQLDDAIKLPRHTLNKGDYSEITDWQLCGCWVQCPSCKAICTNTMSNHDGDHSVPIHRPKAIVFPDRKIPWKDYRTAGPNYACWSITPDLTTQPYWKWFVCTFKSDLEKRYNLK</sequence>
<evidence type="ECO:0000313" key="1">
    <source>
        <dbReference type="Ensembl" id="ENSPMAP00000000862.1"/>
    </source>
</evidence>
<dbReference type="OMA" id="YCKENDN"/>
<dbReference type="Ensembl" id="ENSPMAT00000000866.1">
    <property type="protein sequence ID" value="ENSPMAP00000000862.1"/>
    <property type="gene ID" value="ENSPMAG00000000787.1"/>
</dbReference>
<dbReference type="PANTHER" id="PTHR22796">
    <property type="entry name" value="URG4-RELATED"/>
    <property type="match status" value="1"/>
</dbReference>
<proteinExistence type="predicted"/>